<reference evidence="2" key="1">
    <citation type="submission" date="2015-11" db="EMBL/GenBank/DDBJ databases">
        <title>De novo transcriptome assembly of four potential Pierce s Disease insect vectors from Arizona vineyards.</title>
        <authorList>
            <person name="Tassone E.E."/>
        </authorList>
    </citation>
    <scope>NUCLEOTIDE SEQUENCE</scope>
</reference>
<feature type="compositionally biased region" description="Low complexity" evidence="1">
    <location>
        <begin position="23"/>
        <end position="37"/>
    </location>
</feature>
<gene>
    <name evidence="2" type="ORF">g.6935</name>
</gene>
<proteinExistence type="predicted"/>
<dbReference type="AlphaFoldDB" id="A0A1B6GPH9"/>
<feature type="non-terminal residue" evidence="2">
    <location>
        <position position="121"/>
    </location>
</feature>
<sequence length="121" mass="13189">PGQDLSSNFGAERSGSMPPLSPLQPQSQSMQQSASSSHYNERKLSNYGHFLSTSRKRHSNSVKNVGSNENVCIESGGDLGNGVEAVDDNFDASYGRSGHSGNSKYIRVEDEDRYFLLSLTK</sequence>
<protein>
    <submittedName>
        <fullName evidence="2">Uncharacterized protein</fullName>
    </submittedName>
</protein>
<feature type="non-terminal residue" evidence="2">
    <location>
        <position position="1"/>
    </location>
</feature>
<evidence type="ECO:0000256" key="1">
    <source>
        <dbReference type="SAM" id="MobiDB-lite"/>
    </source>
</evidence>
<name>A0A1B6GPH9_9HEMI</name>
<evidence type="ECO:0000313" key="2">
    <source>
        <dbReference type="EMBL" id="JAS64327.1"/>
    </source>
</evidence>
<accession>A0A1B6GPH9</accession>
<dbReference type="EMBL" id="GECZ01005442">
    <property type="protein sequence ID" value="JAS64327.1"/>
    <property type="molecule type" value="Transcribed_RNA"/>
</dbReference>
<organism evidence="2">
    <name type="scientific">Cuerna arida</name>
    <dbReference type="NCBI Taxonomy" id="1464854"/>
    <lineage>
        <taxon>Eukaryota</taxon>
        <taxon>Metazoa</taxon>
        <taxon>Ecdysozoa</taxon>
        <taxon>Arthropoda</taxon>
        <taxon>Hexapoda</taxon>
        <taxon>Insecta</taxon>
        <taxon>Pterygota</taxon>
        <taxon>Neoptera</taxon>
        <taxon>Paraneoptera</taxon>
        <taxon>Hemiptera</taxon>
        <taxon>Auchenorrhyncha</taxon>
        <taxon>Membracoidea</taxon>
        <taxon>Cicadellidae</taxon>
        <taxon>Cicadellinae</taxon>
        <taxon>Proconiini</taxon>
        <taxon>Cuerna</taxon>
    </lineage>
</organism>
<feature type="region of interest" description="Disordered" evidence="1">
    <location>
        <begin position="1"/>
        <end position="63"/>
    </location>
</feature>